<organism evidence="1 2">
    <name type="scientific">Rotaria magnacalcarata</name>
    <dbReference type="NCBI Taxonomy" id="392030"/>
    <lineage>
        <taxon>Eukaryota</taxon>
        <taxon>Metazoa</taxon>
        <taxon>Spiralia</taxon>
        <taxon>Gnathifera</taxon>
        <taxon>Rotifera</taxon>
        <taxon>Eurotatoria</taxon>
        <taxon>Bdelloidea</taxon>
        <taxon>Philodinida</taxon>
        <taxon>Philodinidae</taxon>
        <taxon>Rotaria</taxon>
    </lineage>
</organism>
<dbReference type="SUPFAM" id="SSF55781">
    <property type="entry name" value="GAF domain-like"/>
    <property type="match status" value="1"/>
</dbReference>
<name>A0A8S3I7U7_9BILA</name>
<evidence type="ECO:0000313" key="1">
    <source>
        <dbReference type="EMBL" id="CAF5195703.1"/>
    </source>
</evidence>
<feature type="non-terminal residue" evidence="1">
    <location>
        <position position="1"/>
    </location>
</feature>
<dbReference type="InterPro" id="IPR029016">
    <property type="entry name" value="GAF-like_dom_sf"/>
</dbReference>
<comment type="caution">
    <text evidence="1">The sequence shown here is derived from an EMBL/GenBank/DDBJ whole genome shotgun (WGS) entry which is preliminary data.</text>
</comment>
<gene>
    <name evidence="1" type="ORF">SMN809_LOCUS73894</name>
</gene>
<evidence type="ECO:0008006" key="3">
    <source>
        <dbReference type="Google" id="ProtNLM"/>
    </source>
</evidence>
<accession>A0A8S3I7U7</accession>
<evidence type="ECO:0000313" key="2">
    <source>
        <dbReference type="Proteomes" id="UP000676336"/>
    </source>
</evidence>
<dbReference type="AlphaFoldDB" id="A0A8S3I7U7"/>
<sequence>EQAASVIPIPIEIGHCVAGYVAWSKETVRINNISKLDMQKYPDGIYIKDDQVTTVMAHPIVNTSGTLLGVVEFYRVNSTIPFSDEDVEVSEFCCYTIFMFSIIPLHITMLLTIASEEWYLYIVKIKQQKY</sequence>
<dbReference type="EMBL" id="CAJOBI010328934">
    <property type="protein sequence ID" value="CAF5195703.1"/>
    <property type="molecule type" value="Genomic_DNA"/>
</dbReference>
<dbReference type="Gene3D" id="3.30.450.40">
    <property type="match status" value="1"/>
</dbReference>
<dbReference type="Proteomes" id="UP000676336">
    <property type="component" value="Unassembled WGS sequence"/>
</dbReference>
<protein>
    <recommendedName>
        <fullName evidence="3">GAF domain-containing protein</fullName>
    </recommendedName>
</protein>
<reference evidence="1" key="1">
    <citation type="submission" date="2021-02" db="EMBL/GenBank/DDBJ databases">
        <authorList>
            <person name="Nowell W R."/>
        </authorList>
    </citation>
    <scope>NUCLEOTIDE SEQUENCE</scope>
</reference>
<proteinExistence type="predicted"/>